<dbReference type="RefSeq" id="WP_196396277.1">
    <property type="nucleotide sequence ID" value="NZ_JADNYM010000008.1"/>
</dbReference>
<accession>A0A931CPV9</accession>
<proteinExistence type="predicted"/>
<dbReference type="EMBL" id="JADNYM010000008">
    <property type="protein sequence ID" value="MBG0739339.1"/>
    <property type="molecule type" value="Genomic_DNA"/>
</dbReference>
<dbReference type="Proteomes" id="UP000655366">
    <property type="component" value="Unassembled WGS sequence"/>
</dbReference>
<reference evidence="1 2" key="1">
    <citation type="submission" date="2020-11" db="EMBL/GenBank/DDBJ databases">
        <title>Arthrobacter antarcticus sp. nov., isolated from Antarctic Soil.</title>
        <authorList>
            <person name="Li J."/>
        </authorList>
    </citation>
    <scope>NUCLEOTIDE SEQUENCE [LARGE SCALE GENOMIC DNA]</scope>
    <source>
        <strain evidence="1 2">Z1-20</strain>
    </source>
</reference>
<evidence type="ECO:0000313" key="1">
    <source>
        <dbReference type="EMBL" id="MBG0739339.1"/>
    </source>
</evidence>
<dbReference type="AlphaFoldDB" id="A0A931CPV9"/>
<sequence>MRRMNLRDEPEDVYLTLAAAAEENRQSLSAFVVDRLAEAARVVRSADYVRTYPAPQGTAVSVDDAVAAVREVREAS</sequence>
<keyword evidence="2" id="KW-1185">Reference proteome</keyword>
<evidence type="ECO:0008006" key="3">
    <source>
        <dbReference type="Google" id="ProtNLM"/>
    </source>
</evidence>
<name>A0A931CPV9_9MICC</name>
<comment type="caution">
    <text evidence="1">The sequence shown here is derived from an EMBL/GenBank/DDBJ whole genome shotgun (WGS) entry which is preliminary data.</text>
</comment>
<evidence type="ECO:0000313" key="2">
    <source>
        <dbReference type="Proteomes" id="UP000655366"/>
    </source>
</evidence>
<organism evidence="1 2">
    <name type="scientific">Arthrobacter terrae</name>
    <dbReference type="NCBI Taxonomy" id="2935737"/>
    <lineage>
        <taxon>Bacteria</taxon>
        <taxon>Bacillati</taxon>
        <taxon>Actinomycetota</taxon>
        <taxon>Actinomycetes</taxon>
        <taxon>Micrococcales</taxon>
        <taxon>Micrococcaceae</taxon>
        <taxon>Arthrobacter</taxon>
    </lineage>
</organism>
<protein>
    <recommendedName>
        <fullName evidence="3">Antitoxin</fullName>
    </recommendedName>
</protein>
<gene>
    <name evidence="1" type="ORF">IV500_08040</name>
</gene>